<reference evidence="1" key="1">
    <citation type="journal article" date="2014" name="Front. Microbiol.">
        <title>High frequency of phylogenetically diverse reductive dehalogenase-homologous genes in deep subseafloor sedimentary metagenomes.</title>
        <authorList>
            <person name="Kawai M."/>
            <person name="Futagami T."/>
            <person name="Toyoda A."/>
            <person name="Takaki Y."/>
            <person name="Nishi S."/>
            <person name="Hori S."/>
            <person name="Arai W."/>
            <person name="Tsubouchi T."/>
            <person name="Morono Y."/>
            <person name="Uchiyama I."/>
            <person name="Ito T."/>
            <person name="Fujiyama A."/>
            <person name="Inagaki F."/>
            <person name="Takami H."/>
        </authorList>
    </citation>
    <scope>NUCLEOTIDE SEQUENCE</scope>
    <source>
        <strain evidence="1">Expedition CK06-06</strain>
    </source>
</reference>
<dbReference type="AlphaFoldDB" id="X1DX46"/>
<accession>X1DX46</accession>
<protein>
    <submittedName>
        <fullName evidence="1">Uncharacterized protein</fullName>
    </submittedName>
</protein>
<gene>
    <name evidence="1" type="ORF">S01H4_63231</name>
</gene>
<dbReference type="EMBL" id="BART01037966">
    <property type="protein sequence ID" value="GAH12790.1"/>
    <property type="molecule type" value="Genomic_DNA"/>
</dbReference>
<sequence length="52" mass="6251">QKIKPKIKFTNKEKAIYNNFLPVIDTLFDVHGDKIPKKLIFKYYTYNPDFTN</sequence>
<comment type="caution">
    <text evidence="1">The sequence shown here is derived from an EMBL/GenBank/DDBJ whole genome shotgun (WGS) entry which is preliminary data.</text>
</comment>
<proteinExistence type="predicted"/>
<evidence type="ECO:0000313" key="1">
    <source>
        <dbReference type="EMBL" id="GAH12790.1"/>
    </source>
</evidence>
<name>X1DX46_9ZZZZ</name>
<organism evidence="1">
    <name type="scientific">marine sediment metagenome</name>
    <dbReference type="NCBI Taxonomy" id="412755"/>
    <lineage>
        <taxon>unclassified sequences</taxon>
        <taxon>metagenomes</taxon>
        <taxon>ecological metagenomes</taxon>
    </lineage>
</organism>
<feature type="non-terminal residue" evidence="1">
    <location>
        <position position="1"/>
    </location>
</feature>